<dbReference type="PANTHER" id="PTHR31669:SF251">
    <property type="entry name" value="PROTEIN FAR1-RELATED SEQUENCE"/>
    <property type="match status" value="1"/>
</dbReference>
<dbReference type="GO" id="GO:0008270">
    <property type="term" value="F:zinc ion binding"/>
    <property type="evidence" value="ECO:0007669"/>
    <property type="project" value="UniProtKB-UniRule"/>
</dbReference>
<comment type="similarity">
    <text evidence="1 6">Belongs to the FHY3/FAR1 family.</text>
</comment>
<protein>
    <recommendedName>
        <fullName evidence="6">Protein FAR1-RELATED SEQUENCE</fullName>
    </recommendedName>
</protein>
<keyword evidence="9" id="KW-1185">Reference proteome</keyword>
<comment type="function">
    <text evidence="6">Putative transcription activator involved in regulating light control of development.</text>
</comment>
<evidence type="ECO:0000256" key="5">
    <source>
        <dbReference type="PROSITE-ProRule" id="PRU00325"/>
    </source>
</evidence>
<evidence type="ECO:0000259" key="7">
    <source>
        <dbReference type="PROSITE" id="PS50966"/>
    </source>
</evidence>
<feature type="domain" description="SWIM-type" evidence="7">
    <location>
        <begin position="93"/>
        <end position="128"/>
    </location>
</feature>
<evidence type="ECO:0000256" key="6">
    <source>
        <dbReference type="RuleBase" id="RU367018"/>
    </source>
</evidence>
<dbReference type="PROSITE" id="PS50966">
    <property type="entry name" value="ZF_SWIM"/>
    <property type="match status" value="1"/>
</dbReference>
<dbReference type="Proteomes" id="UP001281410">
    <property type="component" value="Unassembled WGS sequence"/>
</dbReference>
<reference evidence="8" key="1">
    <citation type="journal article" date="2023" name="Plant J.">
        <title>Genome sequences and population genomics provide insights into the demographic history, inbreeding, and mutation load of two 'living fossil' tree species of Dipteronia.</title>
        <authorList>
            <person name="Feng Y."/>
            <person name="Comes H.P."/>
            <person name="Chen J."/>
            <person name="Zhu S."/>
            <person name="Lu R."/>
            <person name="Zhang X."/>
            <person name="Li P."/>
            <person name="Qiu J."/>
            <person name="Olsen K.M."/>
            <person name="Qiu Y."/>
        </authorList>
    </citation>
    <scope>NUCLEOTIDE SEQUENCE</scope>
    <source>
        <strain evidence="8">NBL</strain>
    </source>
</reference>
<evidence type="ECO:0000313" key="8">
    <source>
        <dbReference type="EMBL" id="KAK3226226.1"/>
    </source>
</evidence>
<dbReference type="Pfam" id="PF04434">
    <property type="entry name" value="SWIM"/>
    <property type="match status" value="1"/>
</dbReference>
<keyword evidence="6" id="KW-0539">Nucleus</keyword>
<dbReference type="PANTHER" id="PTHR31669">
    <property type="entry name" value="PROTEIN FAR1-RELATED SEQUENCE 10-RELATED"/>
    <property type="match status" value="1"/>
</dbReference>
<dbReference type="InterPro" id="IPR007527">
    <property type="entry name" value="Znf_SWIM"/>
</dbReference>
<name>A0AAE0AXR1_9ROSI</name>
<evidence type="ECO:0000313" key="9">
    <source>
        <dbReference type="Proteomes" id="UP001281410"/>
    </source>
</evidence>
<dbReference type="EMBL" id="JANJYJ010000002">
    <property type="protein sequence ID" value="KAK3226226.1"/>
    <property type="molecule type" value="Genomic_DNA"/>
</dbReference>
<dbReference type="AlphaFoldDB" id="A0AAE0AXR1"/>
<dbReference type="GO" id="GO:0005634">
    <property type="term" value="C:nucleus"/>
    <property type="evidence" value="ECO:0007669"/>
    <property type="project" value="UniProtKB-SubCell"/>
</dbReference>
<dbReference type="SMART" id="SM00575">
    <property type="entry name" value="ZnF_PMZ"/>
    <property type="match status" value="1"/>
</dbReference>
<evidence type="ECO:0000256" key="4">
    <source>
        <dbReference type="ARBA" id="ARBA00022833"/>
    </source>
</evidence>
<evidence type="ECO:0000256" key="1">
    <source>
        <dbReference type="ARBA" id="ARBA00005889"/>
    </source>
</evidence>
<comment type="subcellular location">
    <subcellularLocation>
        <location evidence="6">Nucleus</location>
    </subcellularLocation>
</comment>
<comment type="caution">
    <text evidence="8">The sequence shown here is derived from an EMBL/GenBank/DDBJ whole genome shotgun (WGS) entry which is preliminary data.</text>
</comment>
<keyword evidence="2 6" id="KW-0479">Metal-binding</keyword>
<gene>
    <name evidence="8" type="ORF">Dsin_006088</name>
</gene>
<evidence type="ECO:0000256" key="2">
    <source>
        <dbReference type="ARBA" id="ARBA00022723"/>
    </source>
</evidence>
<keyword evidence="3 5" id="KW-0863">Zinc-finger</keyword>
<evidence type="ECO:0000256" key="3">
    <source>
        <dbReference type="ARBA" id="ARBA00022771"/>
    </source>
</evidence>
<sequence>MVVSQAIEVNLVEEPGITLKSSYEFMGRQVDGRDLLGYTNKTTRNTFDHREFHKQFVEAVELNITNCTEDNEDFVYTLTMYDAFGKDDNCKKQYVRKGSDNKLFCSCRIFEMKGVLCSHAIKVLGDIMNSKEIHDQYILKRWTKIARSEYVQNMHGYEIQADPKLQQTSRYMSLRSIFTRISSKASESEKNI</sequence>
<dbReference type="GO" id="GO:0006355">
    <property type="term" value="P:regulation of DNA-templated transcription"/>
    <property type="evidence" value="ECO:0007669"/>
    <property type="project" value="UniProtKB-UniRule"/>
</dbReference>
<organism evidence="8 9">
    <name type="scientific">Dipteronia sinensis</name>
    <dbReference type="NCBI Taxonomy" id="43782"/>
    <lineage>
        <taxon>Eukaryota</taxon>
        <taxon>Viridiplantae</taxon>
        <taxon>Streptophyta</taxon>
        <taxon>Embryophyta</taxon>
        <taxon>Tracheophyta</taxon>
        <taxon>Spermatophyta</taxon>
        <taxon>Magnoliopsida</taxon>
        <taxon>eudicotyledons</taxon>
        <taxon>Gunneridae</taxon>
        <taxon>Pentapetalae</taxon>
        <taxon>rosids</taxon>
        <taxon>malvids</taxon>
        <taxon>Sapindales</taxon>
        <taxon>Sapindaceae</taxon>
        <taxon>Hippocastanoideae</taxon>
        <taxon>Acereae</taxon>
        <taxon>Dipteronia</taxon>
    </lineage>
</organism>
<keyword evidence="4 6" id="KW-0862">Zinc</keyword>
<dbReference type="InterPro" id="IPR031052">
    <property type="entry name" value="FHY3/FAR1"/>
</dbReference>
<dbReference type="InterPro" id="IPR006564">
    <property type="entry name" value="Znf_PMZ"/>
</dbReference>
<proteinExistence type="inferred from homology"/>
<accession>A0AAE0AXR1</accession>